<evidence type="ECO:0000313" key="7">
    <source>
        <dbReference type="Proteomes" id="UP000783390"/>
    </source>
</evidence>
<dbReference type="SMART" id="SM00382">
    <property type="entry name" value="AAA"/>
    <property type="match status" value="1"/>
</dbReference>
<dbReference type="Proteomes" id="UP000783390">
    <property type="component" value="Unassembled WGS sequence"/>
</dbReference>
<proteinExistence type="inferred from homology"/>
<evidence type="ECO:0000256" key="4">
    <source>
        <dbReference type="ARBA" id="ARBA00022840"/>
    </source>
</evidence>
<organism evidence="6 7">
    <name type="scientific">Clostridium moniliforme</name>
    <dbReference type="NCBI Taxonomy" id="39489"/>
    <lineage>
        <taxon>Bacteria</taxon>
        <taxon>Bacillati</taxon>
        <taxon>Bacillota</taxon>
        <taxon>Clostridia</taxon>
        <taxon>Eubacteriales</taxon>
        <taxon>Clostridiaceae</taxon>
        <taxon>Clostridium</taxon>
    </lineage>
</organism>
<comment type="caution">
    <text evidence="6">The sequence shown here is derived from an EMBL/GenBank/DDBJ whole genome shotgun (WGS) entry which is preliminary data.</text>
</comment>
<reference evidence="6 7" key="1">
    <citation type="submission" date="2021-03" db="EMBL/GenBank/DDBJ databases">
        <title>Genomic Encyclopedia of Type Strains, Phase IV (KMG-IV): sequencing the most valuable type-strain genomes for metagenomic binning, comparative biology and taxonomic classification.</title>
        <authorList>
            <person name="Goeker M."/>
        </authorList>
    </citation>
    <scope>NUCLEOTIDE SEQUENCE [LARGE SCALE GENOMIC DNA]</scope>
    <source>
        <strain evidence="6 7">DSM 3984</strain>
    </source>
</reference>
<keyword evidence="4 6" id="KW-0067">ATP-binding</keyword>
<evidence type="ECO:0000259" key="5">
    <source>
        <dbReference type="PROSITE" id="PS50893"/>
    </source>
</evidence>
<sequence>MEALIINSLTKYHNGKKIIRDISFNVNKGEIVGIAGPNGSGKSILMEMVLNFSSPSSGNISVFGLDSKDKAKEIKEIVGYVPNDVVFSKNLKVKDIFKDKEGTLEDRINDLCRRFQINKNKRIDELSFGNRKKVAIINAIIKSPKMIILDEPIANIEEDVKKVIFEIILEENNKGTTIVLSSNNLNDLQKYCDKVVVIRKGKVIGIKNIKILRRFFNKKIIIKTNDNIESDIRILGGEGVKRDKNYIEFLYNGDINRLIRFLADYEIDDMLLEEENIIKSTLNYYK</sequence>
<evidence type="ECO:0000313" key="6">
    <source>
        <dbReference type="EMBL" id="MBP1890024.1"/>
    </source>
</evidence>
<dbReference type="PROSITE" id="PS00211">
    <property type="entry name" value="ABC_TRANSPORTER_1"/>
    <property type="match status" value="1"/>
</dbReference>
<dbReference type="SUPFAM" id="SSF52540">
    <property type="entry name" value="P-loop containing nucleoside triphosphate hydrolases"/>
    <property type="match status" value="1"/>
</dbReference>
<dbReference type="InterPro" id="IPR003593">
    <property type="entry name" value="AAA+_ATPase"/>
</dbReference>
<evidence type="ECO:0000256" key="2">
    <source>
        <dbReference type="ARBA" id="ARBA00022448"/>
    </source>
</evidence>
<dbReference type="PANTHER" id="PTHR42711:SF5">
    <property type="entry name" value="ABC TRANSPORTER ATP-BINDING PROTEIN NATA"/>
    <property type="match status" value="1"/>
</dbReference>
<dbReference type="Gene3D" id="3.40.50.300">
    <property type="entry name" value="P-loop containing nucleotide triphosphate hydrolases"/>
    <property type="match status" value="1"/>
</dbReference>
<keyword evidence="3" id="KW-0547">Nucleotide-binding</keyword>
<dbReference type="InterPro" id="IPR003439">
    <property type="entry name" value="ABC_transporter-like_ATP-bd"/>
</dbReference>
<dbReference type="PANTHER" id="PTHR42711">
    <property type="entry name" value="ABC TRANSPORTER ATP-BINDING PROTEIN"/>
    <property type="match status" value="1"/>
</dbReference>
<dbReference type="PROSITE" id="PS50893">
    <property type="entry name" value="ABC_TRANSPORTER_2"/>
    <property type="match status" value="1"/>
</dbReference>
<keyword evidence="7" id="KW-1185">Reference proteome</keyword>
<dbReference type="EMBL" id="JAGGJZ010000004">
    <property type="protein sequence ID" value="MBP1890024.1"/>
    <property type="molecule type" value="Genomic_DNA"/>
</dbReference>
<evidence type="ECO:0000256" key="3">
    <source>
        <dbReference type="ARBA" id="ARBA00022741"/>
    </source>
</evidence>
<gene>
    <name evidence="6" type="ORF">J2Z53_001608</name>
</gene>
<comment type="similarity">
    <text evidence="1">Belongs to the ABC transporter superfamily.</text>
</comment>
<feature type="domain" description="ABC transporter" evidence="5">
    <location>
        <begin position="4"/>
        <end position="225"/>
    </location>
</feature>
<name>A0ABS4F199_9CLOT</name>
<dbReference type="InterPro" id="IPR027417">
    <property type="entry name" value="P-loop_NTPase"/>
</dbReference>
<dbReference type="GO" id="GO:0005524">
    <property type="term" value="F:ATP binding"/>
    <property type="evidence" value="ECO:0007669"/>
    <property type="project" value="UniProtKB-KW"/>
</dbReference>
<keyword evidence="2" id="KW-0813">Transport</keyword>
<evidence type="ECO:0000256" key="1">
    <source>
        <dbReference type="ARBA" id="ARBA00005417"/>
    </source>
</evidence>
<dbReference type="InterPro" id="IPR050763">
    <property type="entry name" value="ABC_transporter_ATP-binding"/>
</dbReference>
<accession>A0ABS4F199</accession>
<dbReference type="Pfam" id="PF00005">
    <property type="entry name" value="ABC_tran"/>
    <property type="match status" value="1"/>
</dbReference>
<dbReference type="RefSeq" id="WP_209796942.1">
    <property type="nucleotide sequence ID" value="NZ_JAGGJZ010000004.1"/>
</dbReference>
<dbReference type="InterPro" id="IPR017871">
    <property type="entry name" value="ABC_transporter-like_CS"/>
</dbReference>
<protein>
    <submittedName>
        <fullName evidence="6">ABC-2 type transport system ATP-binding protein</fullName>
    </submittedName>
</protein>
<dbReference type="CDD" id="cd03230">
    <property type="entry name" value="ABC_DR_subfamily_A"/>
    <property type="match status" value="1"/>
</dbReference>